<reference evidence="1 2" key="1">
    <citation type="journal article" date="2019" name="Sci. Rep.">
        <title>Orb-weaving spider Araneus ventricosus genome elucidates the spidroin gene catalogue.</title>
        <authorList>
            <person name="Kono N."/>
            <person name="Nakamura H."/>
            <person name="Ohtoshi R."/>
            <person name="Moran D.A.P."/>
            <person name="Shinohara A."/>
            <person name="Yoshida Y."/>
            <person name="Fujiwara M."/>
            <person name="Mori M."/>
            <person name="Tomita M."/>
            <person name="Arakawa K."/>
        </authorList>
    </citation>
    <scope>NUCLEOTIDE SEQUENCE [LARGE SCALE GENOMIC DNA]</scope>
</reference>
<feature type="non-terminal residue" evidence="1">
    <location>
        <position position="1"/>
    </location>
</feature>
<accession>A0A4Y2R821</accession>
<dbReference type="Proteomes" id="UP000499080">
    <property type="component" value="Unassembled WGS sequence"/>
</dbReference>
<evidence type="ECO:0000313" key="1">
    <source>
        <dbReference type="EMBL" id="GBN71419.1"/>
    </source>
</evidence>
<gene>
    <name evidence="1" type="ORF">AVEN_11248_1</name>
</gene>
<sequence>AVIDRRATLPHIAADFNDEASRSVSVQTVQRTVINMGSQSLRPTRLLLLTAWHNALLLSWADNTTIELLMTGNMLPGLTSLVSNCIGTPRIESCDQVAPRTFF</sequence>
<name>A0A4Y2R821_ARAVE</name>
<comment type="caution">
    <text evidence="1">The sequence shown here is derived from an EMBL/GenBank/DDBJ whole genome shotgun (WGS) entry which is preliminary data.</text>
</comment>
<dbReference type="OrthoDB" id="6436367at2759"/>
<keyword evidence="2" id="KW-1185">Reference proteome</keyword>
<proteinExistence type="predicted"/>
<evidence type="ECO:0000313" key="2">
    <source>
        <dbReference type="Proteomes" id="UP000499080"/>
    </source>
</evidence>
<organism evidence="1 2">
    <name type="scientific">Araneus ventricosus</name>
    <name type="common">Orbweaver spider</name>
    <name type="synonym">Epeira ventricosa</name>
    <dbReference type="NCBI Taxonomy" id="182803"/>
    <lineage>
        <taxon>Eukaryota</taxon>
        <taxon>Metazoa</taxon>
        <taxon>Ecdysozoa</taxon>
        <taxon>Arthropoda</taxon>
        <taxon>Chelicerata</taxon>
        <taxon>Arachnida</taxon>
        <taxon>Araneae</taxon>
        <taxon>Araneomorphae</taxon>
        <taxon>Entelegynae</taxon>
        <taxon>Araneoidea</taxon>
        <taxon>Araneidae</taxon>
        <taxon>Araneus</taxon>
    </lineage>
</organism>
<dbReference type="EMBL" id="BGPR01142933">
    <property type="protein sequence ID" value="GBN71419.1"/>
    <property type="molecule type" value="Genomic_DNA"/>
</dbReference>
<protein>
    <submittedName>
        <fullName evidence="1">Uncharacterized protein</fullName>
    </submittedName>
</protein>
<dbReference type="AlphaFoldDB" id="A0A4Y2R821"/>